<gene>
    <name evidence="3" type="ORF">NP233_g8640</name>
</gene>
<dbReference type="EMBL" id="JANIEX010000712">
    <property type="protein sequence ID" value="KAJ3563900.1"/>
    <property type="molecule type" value="Genomic_DNA"/>
</dbReference>
<keyword evidence="4" id="KW-1185">Reference proteome</keyword>
<feature type="compositionally biased region" description="Polar residues" evidence="2">
    <location>
        <begin position="166"/>
        <end position="179"/>
    </location>
</feature>
<dbReference type="Proteomes" id="UP001213000">
    <property type="component" value="Unassembled WGS sequence"/>
</dbReference>
<name>A0AAD5VMJ3_9AGAR</name>
<evidence type="ECO:0000256" key="1">
    <source>
        <dbReference type="SAM" id="Coils"/>
    </source>
</evidence>
<accession>A0AAD5VMJ3</accession>
<organism evidence="3 4">
    <name type="scientific">Leucocoprinus birnbaumii</name>
    <dbReference type="NCBI Taxonomy" id="56174"/>
    <lineage>
        <taxon>Eukaryota</taxon>
        <taxon>Fungi</taxon>
        <taxon>Dikarya</taxon>
        <taxon>Basidiomycota</taxon>
        <taxon>Agaricomycotina</taxon>
        <taxon>Agaricomycetes</taxon>
        <taxon>Agaricomycetidae</taxon>
        <taxon>Agaricales</taxon>
        <taxon>Agaricineae</taxon>
        <taxon>Agaricaceae</taxon>
        <taxon>Leucocoprinus</taxon>
    </lineage>
</organism>
<dbReference type="AlphaFoldDB" id="A0AAD5VMJ3"/>
<evidence type="ECO:0000256" key="2">
    <source>
        <dbReference type="SAM" id="MobiDB-lite"/>
    </source>
</evidence>
<feature type="region of interest" description="Disordered" evidence="2">
    <location>
        <begin position="162"/>
        <end position="190"/>
    </location>
</feature>
<protein>
    <submittedName>
        <fullName evidence="3">Uncharacterized protein</fullName>
    </submittedName>
</protein>
<keyword evidence="1" id="KW-0175">Coiled coil</keyword>
<feature type="coiled-coil region" evidence="1">
    <location>
        <begin position="103"/>
        <end position="130"/>
    </location>
</feature>
<evidence type="ECO:0000313" key="4">
    <source>
        <dbReference type="Proteomes" id="UP001213000"/>
    </source>
</evidence>
<evidence type="ECO:0000313" key="3">
    <source>
        <dbReference type="EMBL" id="KAJ3563900.1"/>
    </source>
</evidence>
<comment type="caution">
    <text evidence="3">The sequence shown here is derived from an EMBL/GenBank/DDBJ whole genome shotgun (WGS) entry which is preliminary data.</text>
</comment>
<sequence length="553" mass="61924">MVIALLLSDAKKPLRYQDLGRVALQCLQGVHSMWKALAILHSALPSSRELKIPARAQCSDAAPSPRILSALDPHVADSGCQTRAQMLWDLVQIYSLPDKRDSLERAMAMLEEIRLEAAKLVREIEENRGKPRSTSLFILNTHMSVWQRIGFAQFQELFSESEDDSSGASTPDSTSTNEAPSKAAPVTNSSHKRRNISVDADWDPENLFLVARFLTICFLLSEYRIAQVKPGTPMRVIFRVDLVAMYGEIERDLEGLGLLPANRDVKCFDGKAKVNSQYDTMQTYISIITADWARRAARDLALPDLNQSLSDGLIAASCRRISCIATYPSALLVRASWLTSNSPILLVIQRFCSHGDFHNVYCRISRSPRRPTFSSTELFEMGESNWFDVQVVSGQEVLSSAWSRMPHVVMICMSAAKGTTDDYLRLVLDHTQGKTQATQPRWGACHEIVDLVSKLRHLNFARFLAHCAALDEQFPFPLPDEEDAHERVNTLMQKGLGETAGKTFQNARDGAESYKNAKSMGMFAIEHIVLEYPSIVLKELREEPGIYGCKLEI</sequence>
<reference evidence="3" key="1">
    <citation type="submission" date="2022-07" db="EMBL/GenBank/DDBJ databases">
        <title>Genome Sequence of Leucocoprinus birnbaumii.</title>
        <authorList>
            <person name="Buettner E."/>
        </authorList>
    </citation>
    <scope>NUCLEOTIDE SEQUENCE</scope>
    <source>
        <strain evidence="3">VT141</strain>
    </source>
</reference>
<proteinExistence type="predicted"/>